<reference evidence="1" key="1">
    <citation type="submission" date="2018-06" db="EMBL/GenBank/DDBJ databases">
        <authorList>
            <person name="Zhirakovskaya E."/>
        </authorList>
    </citation>
    <scope>NUCLEOTIDE SEQUENCE</scope>
</reference>
<name>A0A3B0VU94_9ZZZZ</name>
<dbReference type="AlphaFoldDB" id="A0A3B0VU94"/>
<dbReference type="EMBL" id="UOEX01000143">
    <property type="protein sequence ID" value="VAW35846.1"/>
    <property type="molecule type" value="Genomic_DNA"/>
</dbReference>
<protein>
    <submittedName>
        <fullName evidence="1">Uncharacterized protein</fullName>
    </submittedName>
</protein>
<proteinExistence type="predicted"/>
<sequence length="90" mass="10132">MWLLAVRSTRLHWRQSSTSSSVPCVARNYIDGYAVRSTRAASTLQRGTHCVRAKPFRGDKEVDTACFVIARNAGSETRRDEAILFFICHA</sequence>
<accession>A0A3B0VU94</accession>
<organism evidence="1">
    <name type="scientific">hydrothermal vent metagenome</name>
    <dbReference type="NCBI Taxonomy" id="652676"/>
    <lineage>
        <taxon>unclassified sequences</taxon>
        <taxon>metagenomes</taxon>
        <taxon>ecological metagenomes</taxon>
    </lineage>
</organism>
<gene>
    <name evidence="1" type="ORF">MNBD_DELTA03-1878</name>
</gene>
<evidence type="ECO:0000313" key="1">
    <source>
        <dbReference type="EMBL" id="VAW35846.1"/>
    </source>
</evidence>